<evidence type="ECO:0000256" key="1">
    <source>
        <dbReference type="ARBA" id="ARBA00023239"/>
    </source>
</evidence>
<dbReference type="InterPro" id="IPR036908">
    <property type="entry name" value="RlpA-like_sf"/>
</dbReference>
<feature type="compositionally biased region" description="Low complexity" evidence="5">
    <location>
        <begin position="212"/>
        <end position="223"/>
    </location>
</feature>
<keyword evidence="1 3" id="KW-0456">Lyase</keyword>
<keyword evidence="3" id="KW-0472">Membrane</keyword>
<dbReference type="InterPro" id="IPR009009">
    <property type="entry name" value="RlpA-like_DPBB"/>
</dbReference>
<keyword evidence="9" id="KW-1185">Reference proteome</keyword>
<feature type="compositionally biased region" description="Basic residues" evidence="5">
    <location>
        <begin position="224"/>
        <end position="235"/>
    </location>
</feature>
<comment type="function">
    <text evidence="3">Lytic transglycosylase with a strong preference for naked glycan strands that lack stem peptides.</text>
</comment>
<dbReference type="Pfam" id="PF03330">
    <property type="entry name" value="DPBB_1"/>
    <property type="match status" value="1"/>
</dbReference>
<dbReference type="InterPro" id="IPR034718">
    <property type="entry name" value="RlpA"/>
</dbReference>
<reference evidence="8 9" key="1">
    <citation type="submission" date="2022-09" db="EMBL/GenBank/DDBJ databases">
        <title>Draft genome of isolate Be4.</title>
        <authorList>
            <person name="Sanchez-Castro I."/>
            <person name="Martinez-Rodriguez P."/>
            <person name="Descostes M."/>
            <person name="Merroun M."/>
        </authorList>
    </citation>
    <scope>NUCLEOTIDE SEQUENCE [LARGE SCALE GENOMIC DNA]</scope>
    <source>
        <strain evidence="8 9">Be4</strain>
    </source>
</reference>
<comment type="caution">
    <text evidence="8">The sequence shown here is derived from an EMBL/GenBank/DDBJ whole genome shotgun (WGS) entry which is preliminary data.</text>
</comment>
<comment type="subcellular location">
    <subcellularLocation>
        <location evidence="3">Cell membrane</location>
        <topology evidence="3">Lipid-anchor</topology>
    </subcellularLocation>
</comment>
<feature type="region of interest" description="Disordered" evidence="5">
    <location>
        <begin position="206"/>
        <end position="252"/>
    </location>
</feature>
<protein>
    <recommendedName>
        <fullName evidence="3">Endolytic peptidoglycan transglycosylase RlpA</fullName>
        <ecNumber evidence="3">4.2.2.-</ecNumber>
    </recommendedName>
</protein>
<keyword evidence="3" id="KW-1003">Cell membrane</keyword>
<dbReference type="SUPFAM" id="SSF50685">
    <property type="entry name" value="Barwin-like endoglucanases"/>
    <property type="match status" value="1"/>
</dbReference>
<evidence type="ECO:0000256" key="2">
    <source>
        <dbReference type="ARBA" id="ARBA00023316"/>
    </source>
</evidence>
<organism evidence="8 9">
    <name type="scientific">Acidovorax bellezanensis</name>
    <dbReference type="NCBI Taxonomy" id="2976702"/>
    <lineage>
        <taxon>Bacteria</taxon>
        <taxon>Pseudomonadati</taxon>
        <taxon>Pseudomonadota</taxon>
        <taxon>Betaproteobacteria</taxon>
        <taxon>Burkholderiales</taxon>
        <taxon>Comamonadaceae</taxon>
        <taxon>Acidovorax</taxon>
    </lineage>
</organism>
<dbReference type="NCBIfam" id="TIGR00413">
    <property type="entry name" value="rlpA"/>
    <property type="match status" value="1"/>
</dbReference>
<dbReference type="PROSITE" id="PS51257">
    <property type="entry name" value="PROKAR_LIPOPROTEIN"/>
    <property type="match status" value="1"/>
</dbReference>
<keyword evidence="3" id="KW-0564">Palmitate</keyword>
<accession>A0ABT2PRT4</accession>
<evidence type="ECO:0000313" key="8">
    <source>
        <dbReference type="EMBL" id="MCT9813186.1"/>
    </source>
</evidence>
<keyword evidence="2 3" id="KW-0961">Cell wall biogenesis/degradation</keyword>
<feature type="compositionally biased region" description="Low complexity" evidence="5">
    <location>
        <begin position="71"/>
        <end position="92"/>
    </location>
</feature>
<dbReference type="PANTHER" id="PTHR34183:SF8">
    <property type="entry name" value="ENDOLYTIC PEPTIDOGLYCAN TRANSGLYCOSYLASE RLPA-RELATED"/>
    <property type="match status" value="1"/>
</dbReference>
<dbReference type="PANTHER" id="PTHR34183">
    <property type="entry name" value="ENDOLYTIC PEPTIDOGLYCAN TRANSGLYCOSYLASE RLPA"/>
    <property type="match status" value="1"/>
</dbReference>
<dbReference type="HAMAP" id="MF_02071">
    <property type="entry name" value="RlpA"/>
    <property type="match status" value="1"/>
</dbReference>
<gene>
    <name evidence="3" type="primary">rlpA</name>
    <name evidence="8" type="ORF">N0K08_21360</name>
</gene>
<dbReference type="Gene3D" id="2.40.40.10">
    <property type="entry name" value="RlpA-like domain"/>
    <property type="match status" value="1"/>
</dbReference>
<feature type="chain" id="PRO_5047137045" description="Endolytic peptidoglycan transglycosylase RlpA" evidence="6">
    <location>
        <begin position="25"/>
        <end position="252"/>
    </location>
</feature>
<comment type="similarity">
    <text evidence="3 4">Belongs to the RlpA family.</text>
</comment>
<feature type="signal peptide" evidence="6">
    <location>
        <begin position="1"/>
        <end position="24"/>
    </location>
</feature>
<evidence type="ECO:0000256" key="3">
    <source>
        <dbReference type="HAMAP-Rule" id="MF_02071"/>
    </source>
</evidence>
<dbReference type="CDD" id="cd22268">
    <property type="entry name" value="DPBB_RlpA-like"/>
    <property type="match status" value="1"/>
</dbReference>
<evidence type="ECO:0000313" key="9">
    <source>
        <dbReference type="Proteomes" id="UP001525968"/>
    </source>
</evidence>
<keyword evidence="6" id="KW-0732">Signal</keyword>
<name>A0ABT2PRT4_9BURK</name>
<dbReference type="EMBL" id="JAODYH010000017">
    <property type="protein sequence ID" value="MCT9813186.1"/>
    <property type="molecule type" value="Genomic_DNA"/>
</dbReference>
<feature type="region of interest" description="Disordered" evidence="5">
    <location>
        <begin position="34"/>
        <end position="124"/>
    </location>
</feature>
<dbReference type="RefSeq" id="WP_261502439.1">
    <property type="nucleotide sequence ID" value="NZ_JAODYH010000017.1"/>
</dbReference>
<evidence type="ECO:0000256" key="4">
    <source>
        <dbReference type="RuleBase" id="RU003495"/>
    </source>
</evidence>
<proteinExistence type="inferred from homology"/>
<feature type="domain" description="RlpA-like protein double-psi beta-barrel" evidence="7">
    <location>
        <begin position="105"/>
        <end position="193"/>
    </location>
</feature>
<evidence type="ECO:0000259" key="7">
    <source>
        <dbReference type="Pfam" id="PF03330"/>
    </source>
</evidence>
<dbReference type="Proteomes" id="UP001525968">
    <property type="component" value="Unassembled WGS sequence"/>
</dbReference>
<evidence type="ECO:0000256" key="5">
    <source>
        <dbReference type="SAM" id="MobiDB-lite"/>
    </source>
</evidence>
<dbReference type="InterPro" id="IPR012997">
    <property type="entry name" value="RplA"/>
</dbReference>
<evidence type="ECO:0000256" key="6">
    <source>
        <dbReference type="SAM" id="SignalP"/>
    </source>
</evidence>
<keyword evidence="3" id="KW-0449">Lipoprotein</keyword>
<dbReference type="EC" id="4.2.2.-" evidence="3"/>
<sequence>MDERNSSRRRLNQWLSLGALSLLAACAPLPVTQPVDGAPQCFVSGGEVDAMPQPCPVETAPAKPRKPTRAPKPAAAPAAESEPQAPAEPSTSSTYELSPPRESDQQGLASWYGPQFHGRRTASGERFDSKELTAAHRTLAFGTRVCVRSSITGKGVVVRINDRGPFSGGRVIDLSQGAAEALGMIGLGIKPVELWQLDDDERECPEAFDDLGSASAGAGSKRSAQGKKTIRKPAPARKPIQSIKAPTKPRKR</sequence>